<dbReference type="Gene3D" id="2.60.120.200">
    <property type="match status" value="1"/>
</dbReference>
<evidence type="ECO:0000256" key="1">
    <source>
        <dbReference type="SAM" id="Phobius"/>
    </source>
</evidence>
<dbReference type="SUPFAM" id="SSF54523">
    <property type="entry name" value="Pili subunits"/>
    <property type="match status" value="1"/>
</dbReference>
<dbReference type="InterPro" id="IPR012902">
    <property type="entry name" value="N_methyl_site"/>
</dbReference>
<dbReference type="InterPro" id="IPR013320">
    <property type="entry name" value="ConA-like_dom_sf"/>
</dbReference>
<protein>
    <recommendedName>
        <fullName evidence="4">LamG-like jellyroll fold domain-containing protein</fullName>
    </recommendedName>
</protein>
<dbReference type="InterPro" id="IPR045584">
    <property type="entry name" value="Pilin-like"/>
</dbReference>
<keyword evidence="1" id="KW-0472">Membrane</keyword>
<dbReference type="PANTHER" id="PTHR42535">
    <property type="entry name" value="OOKINETE PROTEIN, PUTATIVE-RELATED"/>
    <property type="match status" value="1"/>
</dbReference>
<dbReference type="Proteomes" id="UP000176901">
    <property type="component" value="Unassembled WGS sequence"/>
</dbReference>
<keyword evidence="1" id="KW-0812">Transmembrane</keyword>
<dbReference type="NCBIfam" id="TIGR02532">
    <property type="entry name" value="IV_pilin_GFxxxE"/>
    <property type="match status" value="1"/>
</dbReference>
<keyword evidence="1" id="KW-1133">Transmembrane helix</keyword>
<dbReference type="STRING" id="1802451.A3C82_00845"/>
<evidence type="ECO:0008006" key="4">
    <source>
        <dbReference type="Google" id="ProtNLM"/>
    </source>
</evidence>
<accession>A0A1G2R1Q1</accession>
<sequence length="282" mass="30345">MKKGFTLIELLVVIAVIGLLASIVLVSLGGSRDKARVARGDQLSSSIHHVIGVDAVGIWDFNGNANDSSGNGNNAITTDATLIADRRGNSSSAYSFTGGTNKIIVADSSSLKISGTAITITGWINWRGNAGGGGGNGRFIDKEVAGAGYMVFINDDRTISYRYNGNVTYSRTSTGKIGSQVWSFMAFTYDGANAKIYIDGVLDRSDALTFTFATNTNQLLIGNLLDNSRALNVYVDDIRIYSSAFNTAEIQKLYAEQSPKYQLAQQGQTASPYVYEKRIYPH</sequence>
<name>A0A1G2R1Q1_9BACT</name>
<organism evidence="2 3">
    <name type="scientific">Candidatus Wildermuthbacteria bacterium RIFCSPHIGHO2_02_FULL_47_12</name>
    <dbReference type="NCBI Taxonomy" id="1802451"/>
    <lineage>
        <taxon>Bacteria</taxon>
        <taxon>Candidatus Wildermuthiibacteriota</taxon>
    </lineage>
</organism>
<reference evidence="2 3" key="1">
    <citation type="journal article" date="2016" name="Nat. Commun.">
        <title>Thousands of microbial genomes shed light on interconnected biogeochemical processes in an aquifer system.</title>
        <authorList>
            <person name="Anantharaman K."/>
            <person name="Brown C.T."/>
            <person name="Hug L.A."/>
            <person name="Sharon I."/>
            <person name="Castelle C.J."/>
            <person name="Probst A.J."/>
            <person name="Thomas B.C."/>
            <person name="Singh A."/>
            <person name="Wilkins M.J."/>
            <person name="Karaoz U."/>
            <person name="Brodie E.L."/>
            <person name="Williams K.H."/>
            <person name="Hubbard S.S."/>
            <person name="Banfield J.F."/>
        </authorList>
    </citation>
    <scope>NUCLEOTIDE SEQUENCE [LARGE SCALE GENOMIC DNA]</scope>
</reference>
<gene>
    <name evidence="2" type="ORF">A3C82_00845</name>
</gene>
<dbReference type="SUPFAM" id="SSF49899">
    <property type="entry name" value="Concanavalin A-like lectins/glucanases"/>
    <property type="match status" value="1"/>
</dbReference>
<dbReference type="AlphaFoldDB" id="A0A1G2R1Q1"/>
<dbReference type="Pfam" id="PF07963">
    <property type="entry name" value="N_methyl"/>
    <property type="match status" value="1"/>
</dbReference>
<comment type="caution">
    <text evidence="2">The sequence shown here is derived from an EMBL/GenBank/DDBJ whole genome shotgun (WGS) entry which is preliminary data.</text>
</comment>
<feature type="transmembrane region" description="Helical" evidence="1">
    <location>
        <begin position="6"/>
        <end position="29"/>
    </location>
</feature>
<evidence type="ECO:0000313" key="3">
    <source>
        <dbReference type="Proteomes" id="UP000176901"/>
    </source>
</evidence>
<dbReference type="PROSITE" id="PS00409">
    <property type="entry name" value="PROKAR_NTER_METHYL"/>
    <property type="match status" value="1"/>
</dbReference>
<dbReference type="PANTHER" id="PTHR42535:SF2">
    <property type="entry name" value="CHROMOSOME UNDETERMINED SCAFFOLD_146, WHOLE GENOME SHOTGUN SEQUENCE"/>
    <property type="match status" value="1"/>
</dbReference>
<dbReference type="EMBL" id="MHTW01000024">
    <property type="protein sequence ID" value="OHA66805.1"/>
    <property type="molecule type" value="Genomic_DNA"/>
</dbReference>
<evidence type="ECO:0000313" key="2">
    <source>
        <dbReference type="EMBL" id="OHA66805.1"/>
    </source>
</evidence>
<proteinExistence type="predicted"/>
<dbReference type="Pfam" id="PF13385">
    <property type="entry name" value="Laminin_G_3"/>
    <property type="match status" value="1"/>
</dbReference>